<dbReference type="EMBL" id="LACD01000005">
    <property type="protein sequence ID" value="KJZ46591.1"/>
    <property type="molecule type" value="Genomic_DNA"/>
</dbReference>
<dbReference type="Proteomes" id="UP000033500">
    <property type="component" value="Unassembled WGS sequence"/>
</dbReference>
<protein>
    <submittedName>
        <fullName evidence="2">Uncharacterized protein</fullName>
    </submittedName>
</protein>
<feature type="transmembrane region" description="Helical" evidence="1">
    <location>
        <begin position="23"/>
        <end position="42"/>
    </location>
</feature>
<dbReference type="PATRIC" id="fig|294.131.peg.5591"/>
<keyword evidence="1" id="KW-1133">Transmembrane helix</keyword>
<dbReference type="AlphaFoldDB" id="A0A0F4TQ82"/>
<name>A0A0F4TQ82_PSEFL</name>
<evidence type="ECO:0000313" key="2">
    <source>
        <dbReference type="EMBL" id="KJZ46591.1"/>
    </source>
</evidence>
<keyword evidence="1" id="KW-0472">Membrane</keyword>
<accession>A0A0F4TQ82</accession>
<gene>
    <name evidence="2" type="ORF">VC34_07715</name>
</gene>
<keyword evidence="1" id="KW-0812">Transmembrane</keyword>
<proteinExistence type="predicted"/>
<evidence type="ECO:0000256" key="1">
    <source>
        <dbReference type="SAM" id="Phobius"/>
    </source>
</evidence>
<evidence type="ECO:0000313" key="3">
    <source>
        <dbReference type="Proteomes" id="UP000033500"/>
    </source>
</evidence>
<comment type="caution">
    <text evidence="2">The sequence shown here is derived from an EMBL/GenBank/DDBJ whole genome shotgun (WGS) entry which is preliminary data.</text>
</comment>
<organism evidence="2 3">
    <name type="scientific">Pseudomonas fluorescens</name>
    <dbReference type="NCBI Taxonomy" id="294"/>
    <lineage>
        <taxon>Bacteria</taxon>
        <taxon>Pseudomonadati</taxon>
        <taxon>Pseudomonadota</taxon>
        <taxon>Gammaproteobacteria</taxon>
        <taxon>Pseudomonadales</taxon>
        <taxon>Pseudomonadaceae</taxon>
        <taxon>Pseudomonas</taxon>
    </lineage>
</organism>
<sequence length="60" mass="6387">MILILAGTEIAEDQKIAAFGSSYMIGVSVGVIGLPILVVPVLKVAIDLSKRFALAFELKR</sequence>
<reference evidence="2 3" key="1">
    <citation type="submission" date="2015-03" db="EMBL/GenBank/DDBJ databases">
        <title>Comparative genomics of Pseudomonas insights into diversity of traits involved in vanlence and defense.</title>
        <authorList>
            <person name="Qin Y."/>
        </authorList>
    </citation>
    <scope>NUCLEOTIDE SEQUENCE [LARGE SCALE GENOMIC DNA]</scope>
    <source>
        <strain evidence="2 3">C3</strain>
    </source>
</reference>